<dbReference type="OrthoDB" id="9788336at2"/>
<keyword evidence="8" id="KW-0175">Coiled coil</keyword>
<dbReference type="GO" id="GO:1990904">
    <property type="term" value="C:ribonucleoprotein complex"/>
    <property type="evidence" value="ECO:0007669"/>
    <property type="project" value="UniProtKB-KW"/>
</dbReference>
<dbReference type="EMBL" id="FUYE01000015">
    <property type="protein sequence ID" value="SKB03593.1"/>
    <property type="molecule type" value="Genomic_DNA"/>
</dbReference>
<dbReference type="InterPro" id="IPR036791">
    <property type="entry name" value="Ribosomal_bL9_C_sf"/>
</dbReference>
<dbReference type="GO" id="GO:0019843">
    <property type="term" value="F:rRNA binding"/>
    <property type="evidence" value="ECO:0007669"/>
    <property type="project" value="UniProtKB-UniRule"/>
</dbReference>
<dbReference type="Gene3D" id="3.10.430.100">
    <property type="entry name" value="Ribosomal protein L9, C-terminal domain"/>
    <property type="match status" value="1"/>
</dbReference>
<dbReference type="AlphaFoldDB" id="A0A1T4YPH8"/>
<evidence type="ECO:0000256" key="5">
    <source>
        <dbReference type="ARBA" id="ARBA00023274"/>
    </source>
</evidence>
<accession>A0A1T4YPH8</accession>
<keyword evidence="3 7" id="KW-0694">RNA-binding</keyword>
<dbReference type="InterPro" id="IPR036935">
    <property type="entry name" value="Ribosomal_bL9_N_sf"/>
</dbReference>
<evidence type="ECO:0000259" key="10">
    <source>
        <dbReference type="Pfam" id="PF03948"/>
    </source>
</evidence>
<dbReference type="Proteomes" id="UP000190774">
    <property type="component" value="Unassembled WGS sequence"/>
</dbReference>
<dbReference type="InterPro" id="IPR000244">
    <property type="entry name" value="Ribosomal_bL9"/>
</dbReference>
<comment type="function">
    <text evidence="7">Binds to the 23S rRNA.</text>
</comment>
<sequence length="167" mass="18011">MATVQVILKEKIKNLGAEADVVQVKRGFARNFLVPQGKAYEATAGNLRNLNHLKAVRAEREAKELQEAEKTASKLKKLKLKLTLQTGQGGKAFGSITTMDIAKAVAESAAKVELDRHLIQLEKPIKSTGTFEVPVKLHSDVNCFLKVTVVAESDAEAADASEEGAEA</sequence>
<protein>
    <recommendedName>
        <fullName evidence="6 7">Large ribosomal subunit protein bL9</fullName>
    </recommendedName>
</protein>
<reference evidence="12" key="1">
    <citation type="submission" date="2017-02" db="EMBL/GenBank/DDBJ databases">
        <authorList>
            <person name="Varghese N."/>
            <person name="Submissions S."/>
        </authorList>
    </citation>
    <scope>NUCLEOTIDE SEQUENCE [LARGE SCALE GENOMIC DNA]</scope>
    <source>
        <strain evidence="12">ATCC 700200</strain>
    </source>
</reference>
<feature type="domain" description="Ribosomal protein L9" evidence="9">
    <location>
        <begin position="4"/>
        <end position="49"/>
    </location>
</feature>
<evidence type="ECO:0000313" key="12">
    <source>
        <dbReference type="Proteomes" id="UP000190774"/>
    </source>
</evidence>
<comment type="similarity">
    <text evidence="1 7">Belongs to the bacterial ribosomal protein bL9 family.</text>
</comment>
<dbReference type="InterPro" id="IPR020070">
    <property type="entry name" value="Ribosomal_bL9_N"/>
</dbReference>
<proteinExistence type="inferred from homology"/>
<feature type="coiled-coil region" evidence="8">
    <location>
        <begin position="55"/>
        <end position="85"/>
    </location>
</feature>
<dbReference type="PANTHER" id="PTHR21368">
    <property type="entry name" value="50S RIBOSOMAL PROTEIN L9"/>
    <property type="match status" value="1"/>
</dbReference>
<keyword evidence="4 7" id="KW-0689">Ribosomal protein</keyword>
<dbReference type="RefSeq" id="WP_078815012.1">
    <property type="nucleotide sequence ID" value="NZ_FUYE01000015.1"/>
</dbReference>
<organism evidence="11 12">
    <name type="scientific">Prosthecobacter debontii</name>
    <dbReference type="NCBI Taxonomy" id="48467"/>
    <lineage>
        <taxon>Bacteria</taxon>
        <taxon>Pseudomonadati</taxon>
        <taxon>Verrucomicrobiota</taxon>
        <taxon>Verrucomicrobiia</taxon>
        <taxon>Verrucomicrobiales</taxon>
        <taxon>Verrucomicrobiaceae</taxon>
        <taxon>Prosthecobacter</taxon>
    </lineage>
</organism>
<dbReference type="Pfam" id="PF03948">
    <property type="entry name" value="Ribosomal_L9_C"/>
    <property type="match status" value="1"/>
</dbReference>
<dbReference type="InterPro" id="IPR009027">
    <property type="entry name" value="Ribosomal_bL9/RNase_H1_N"/>
</dbReference>
<dbReference type="NCBIfam" id="TIGR00158">
    <property type="entry name" value="L9"/>
    <property type="match status" value="1"/>
</dbReference>
<dbReference type="SUPFAM" id="SSF55653">
    <property type="entry name" value="Ribosomal protein L9 C-domain"/>
    <property type="match status" value="1"/>
</dbReference>
<evidence type="ECO:0000256" key="7">
    <source>
        <dbReference type="HAMAP-Rule" id="MF_00503"/>
    </source>
</evidence>
<dbReference type="HAMAP" id="MF_00503">
    <property type="entry name" value="Ribosomal_bL9"/>
    <property type="match status" value="1"/>
</dbReference>
<keyword evidence="12" id="KW-1185">Reference proteome</keyword>
<dbReference type="GO" id="GO:0005840">
    <property type="term" value="C:ribosome"/>
    <property type="evidence" value="ECO:0007669"/>
    <property type="project" value="UniProtKB-KW"/>
</dbReference>
<evidence type="ECO:0000256" key="3">
    <source>
        <dbReference type="ARBA" id="ARBA00022884"/>
    </source>
</evidence>
<evidence type="ECO:0000256" key="6">
    <source>
        <dbReference type="ARBA" id="ARBA00035292"/>
    </source>
</evidence>
<dbReference type="STRING" id="48467.SAMN02745166_03852"/>
<gene>
    <name evidence="7" type="primary">rplI</name>
    <name evidence="11" type="ORF">SAMN02745166_03852</name>
</gene>
<keyword evidence="2 7" id="KW-0699">rRNA-binding</keyword>
<evidence type="ECO:0000256" key="2">
    <source>
        <dbReference type="ARBA" id="ARBA00022730"/>
    </source>
</evidence>
<dbReference type="GO" id="GO:0006412">
    <property type="term" value="P:translation"/>
    <property type="evidence" value="ECO:0007669"/>
    <property type="project" value="UniProtKB-UniRule"/>
</dbReference>
<dbReference type="Pfam" id="PF01281">
    <property type="entry name" value="Ribosomal_L9_N"/>
    <property type="match status" value="1"/>
</dbReference>
<evidence type="ECO:0000256" key="1">
    <source>
        <dbReference type="ARBA" id="ARBA00010605"/>
    </source>
</evidence>
<dbReference type="SUPFAM" id="SSF55658">
    <property type="entry name" value="L9 N-domain-like"/>
    <property type="match status" value="1"/>
</dbReference>
<evidence type="ECO:0000256" key="8">
    <source>
        <dbReference type="SAM" id="Coils"/>
    </source>
</evidence>
<dbReference type="GO" id="GO:0003735">
    <property type="term" value="F:structural constituent of ribosome"/>
    <property type="evidence" value="ECO:0007669"/>
    <property type="project" value="InterPro"/>
</dbReference>
<dbReference type="InterPro" id="IPR020069">
    <property type="entry name" value="Ribosomal_bL9_C"/>
</dbReference>
<keyword evidence="5 7" id="KW-0687">Ribonucleoprotein</keyword>
<evidence type="ECO:0000259" key="9">
    <source>
        <dbReference type="Pfam" id="PF01281"/>
    </source>
</evidence>
<evidence type="ECO:0000256" key="4">
    <source>
        <dbReference type="ARBA" id="ARBA00022980"/>
    </source>
</evidence>
<evidence type="ECO:0000313" key="11">
    <source>
        <dbReference type="EMBL" id="SKB03593.1"/>
    </source>
</evidence>
<dbReference type="Gene3D" id="3.40.5.10">
    <property type="entry name" value="Ribosomal protein L9, N-terminal domain"/>
    <property type="match status" value="1"/>
</dbReference>
<dbReference type="InterPro" id="IPR020594">
    <property type="entry name" value="Ribosomal_bL9_bac/chp"/>
</dbReference>
<feature type="domain" description="Large ribosomal subunit protein bL9 C-terminal" evidence="10">
    <location>
        <begin position="66"/>
        <end position="151"/>
    </location>
</feature>
<name>A0A1T4YPH8_9BACT</name>